<sequence>MSTANEPSEPITEPLPITKRPPFIARMVRVLSVPIILGWLAITVILSVAVPSLEQVEKEHAVAMDPIAAPSFEAMQRMGQLFGEAGSGAVAMIVLEGDQPLGDAAHSYYDELVRQLKADTTHVVHVQDFWGDPMTQGAAQSVDGKATYVQVTLTSNQDISAVKSVEAMRAIVDRIPAPQGVKTYVTGPAAFAADLGPAGNRTVGLVTSLSLTVIFVMLLLVYRSIISVILMLLVVGIELTVARGVVAFLGSLGVIGITTFVVNLLVALAIAAGTDYGIFFTGRYQEARQAGEDKEAAFYTTFSSVAKVVVGSGMTIAGAILCLHFTRLPVYQTLGVPTAVGMAAAVLVAVTLVPAVIAVGSRFGLFEPKRKLTTRRWRKVGTAVVRWPGPILIATCAVSLIGLLALPAYKPSYNDQNYIPQDIPANVGYAAATRHFPQSLMMAPDILLVEADHDMRNPVDFLVLNKLAKGVQSVPGVAMVQAPTRPAGEPLKHSTIPFMLSMSNASQTHLMPFQKDRMEDLLVQADDMTKTIAIVKRMQALTEEMVSTTHQMVADTHELQTVTNQLRDHVANFDDFFRPIRNYFYWEPHCYTIPICSSIRGVFDTLDGIDQITVKMVSLVNNLDQLDAILPQLAAQFPVMISTMESTRTMMLTMHSTMSGIMDQMATSNDNATAMGKAFDAAQNDDSFYLPPEVFENKDFQRVMDIFLSPDGKAARMLITQRGDPATTEGMSLVDPIETAAEEALKGTPLQNASIYLTGTAASVKDLVEASKYDLLIAAVAALCLIFGIMLVVTRSFIAALVIVGTVALSLGAAFGLSVLIWQHILGMPLNWVVLAMSVIVLLAVGSDYNLLLVSRMKEEIGAGINTGIIRAMGGSGKVVTAAGLVFAFTMLVMVVSDLVTIGQLGATIGVGLLFDTLVVRAFMTPAIAALLGRWFWWPQRVHPRPLSAAARPSGRGQLVRSILQREER</sequence>
<evidence type="ECO:0000256" key="3">
    <source>
        <dbReference type="ARBA" id="ARBA00022475"/>
    </source>
</evidence>
<evidence type="ECO:0000256" key="4">
    <source>
        <dbReference type="ARBA" id="ARBA00022692"/>
    </source>
</evidence>
<dbReference type="OrthoDB" id="4758927at2"/>
<dbReference type="Pfam" id="PF03176">
    <property type="entry name" value="MMPL"/>
    <property type="match status" value="2"/>
</dbReference>
<keyword evidence="3" id="KW-1003">Cell membrane</keyword>
<dbReference type="FunFam" id="1.20.1640.10:FF:000020">
    <property type="entry name" value="Transmembrane transport protein MmpL10"/>
    <property type="match status" value="1"/>
</dbReference>
<accession>A0A4Z0HV55</accession>
<dbReference type="NCBIfam" id="TIGR00833">
    <property type="entry name" value="actII"/>
    <property type="match status" value="1"/>
</dbReference>
<organism evidence="8 9">
    <name type="scientific">Mycolicibacterium peregrinum</name>
    <name type="common">Mycobacterium peregrinum</name>
    <dbReference type="NCBI Taxonomy" id="43304"/>
    <lineage>
        <taxon>Bacteria</taxon>
        <taxon>Bacillati</taxon>
        <taxon>Actinomycetota</taxon>
        <taxon>Actinomycetes</taxon>
        <taxon>Mycobacteriales</taxon>
        <taxon>Mycobacteriaceae</taxon>
        <taxon>Mycolicibacterium</taxon>
    </lineage>
</organism>
<name>A0A4Z0HV55_MYCPR</name>
<keyword evidence="9" id="KW-1185">Reference proteome</keyword>
<dbReference type="RefSeq" id="WP_088304383.1">
    <property type="nucleotide sequence ID" value="NZ_JACKTU010000022.1"/>
</dbReference>
<dbReference type="InterPro" id="IPR050545">
    <property type="entry name" value="Mycobact_MmpL"/>
</dbReference>
<keyword evidence="5" id="KW-1133">Transmembrane helix</keyword>
<keyword evidence="6" id="KW-0472">Membrane</keyword>
<comment type="subcellular location">
    <subcellularLocation>
        <location evidence="1">Cell membrane</location>
        <topology evidence="1">Multi-pass membrane protein</topology>
    </subcellularLocation>
</comment>
<evidence type="ECO:0000256" key="5">
    <source>
        <dbReference type="ARBA" id="ARBA00022989"/>
    </source>
</evidence>
<evidence type="ECO:0000256" key="6">
    <source>
        <dbReference type="ARBA" id="ARBA00023136"/>
    </source>
</evidence>
<evidence type="ECO:0000259" key="7">
    <source>
        <dbReference type="Pfam" id="PF03176"/>
    </source>
</evidence>
<proteinExistence type="inferred from homology"/>
<protein>
    <submittedName>
        <fullName evidence="8">RND family transporter</fullName>
    </submittedName>
</protein>
<evidence type="ECO:0000256" key="1">
    <source>
        <dbReference type="ARBA" id="ARBA00004651"/>
    </source>
</evidence>
<dbReference type="AlphaFoldDB" id="A0A4Z0HV55"/>
<comment type="caution">
    <text evidence="8">The sequence shown here is derived from an EMBL/GenBank/DDBJ whole genome shotgun (WGS) entry which is preliminary data.</text>
</comment>
<dbReference type="PANTHER" id="PTHR33406">
    <property type="entry name" value="MEMBRANE PROTEIN MJ1562-RELATED"/>
    <property type="match status" value="1"/>
</dbReference>
<dbReference type="EMBL" id="RWKA01000005">
    <property type="protein sequence ID" value="TGB43609.1"/>
    <property type="molecule type" value="Genomic_DNA"/>
</dbReference>
<evidence type="ECO:0000313" key="8">
    <source>
        <dbReference type="EMBL" id="TGB43609.1"/>
    </source>
</evidence>
<gene>
    <name evidence="8" type="ORF">EJD98_11365</name>
</gene>
<feature type="domain" description="Membrane transport protein MMPL" evidence="7">
    <location>
        <begin position="618"/>
        <end position="947"/>
    </location>
</feature>
<feature type="domain" description="Membrane transport protein MMPL" evidence="7">
    <location>
        <begin position="64"/>
        <end position="391"/>
    </location>
</feature>
<evidence type="ECO:0000313" key="9">
    <source>
        <dbReference type="Proteomes" id="UP000297792"/>
    </source>
</evidence>
<dbReference type="SUPFAM" id="SSF82866">
    <property type="entry name" value="Multidrug efflux transporter AcrB transmembrane domain"/>
    <property type="match status" value="2"/>
</dbReference>
<dbReference type="FunFam" id="1.20.1640.10:FF:000018">
    <property type="entry name" value="Transmembrane transport protein MmpL10"/>
    <property type="match status" value="1"/>
</dbReference>
<dbReference type="InterPro" id="IPR004869">
    <property type="entry name" value="MMPL_dom"/>
</dbReference>
<dbReference type="GeneID" id="98798364"/>
<reference evidence="8 9" key="1">
    <citation type="submission" date="2018-12" db="EMBL/GenBank/DDBJ databases">
        <title>Draft genome sequences of Mycolicibacterium peregrinum isolated from a pig with lymphadenitis and from soil on the same Japanese pig farm.</title>
        <authorList>
            <person name="Komatsu T."/>
            <person name="Ohya K."/>
            <person name="Sawai K."/>
            <person name="Odoi J.O."/>
            <person name="Otsu K."/>
            <person name="Ota A."/>
            <person name="Ito T."/>
            <person name="Kawai M."/>
            <person name="Maruyama F."/>
        </authorList>
    </citation>
    <scope>NUCLEOTIDE SEQUENCE [LARGE SCALE GENOMIC DNA]</scope>
    <source>
        <strain evidence="8 9">138</strain>
    </source>
</reference>
<dbReference type="GO" id="GO:0005886">
    <property type="term" value="C:plasma membrane"/>
    <property type="evidence" value="ECO:0007669"/>
    <property type="project" value="UniProtKB-SubCell"/>
</dbReference>
<keyword evidence="4" id="KW-0812">Transmembrane</keyword>
<dbReference type="Proteomes" id="UP000297792">
    <property type="component" value="Unassembled WGS sequence"/>
</dbReference>
<dbReference type="PANTHER" id="PTHR33406:SF6">
    <property type="entry name" value="MEMBRANE PROTEIN YDGH-RELATED"/>
    <property type="match status" value="1"/>
</dbReference>
<dbReference type="Gene3D" id="1.20.1640.10">
    <property type="entry name" value="Multidrug efflux transporter AcrB transmembrane domain"/>
    <property type="match status" value="2"/>
</dbReference>
<evidence type="ECO:0000256" key="2">
    <source>
        <dbReference type="ARBA" id="ARBA00010157"/>
    </source>
</evidence>
<dbReference type="InterPro" id="IPR004707">
    <property type="entry name" value="MmpL_fam"/>
</dbReference>
<comment type="similarity">
    <text evidence="2">Belongs to the resistance-nodulation-cell division (RND) (TC 2.A.6) family. MmpL subfamily.</text>
</comment>